<protein>
    <submittedName>
        <fullName evidence="1">Uncharacterized protein</fullName>
    </submittedName>
</protein>
<sequence>MLSRRLASSAAATATAVGSSGSVRSYYNAAPDPIGKAHPDLMFGSAMLNYRGRGWMGAFKQLPQENMLMHGGDSLTNMCDRHGHVQDPEDPRHPTVRVQFGSESQKGLDGAVNALIDGKYGPIKKSSRLCQVLYNNYLEPISMNRVLVPLQFGQKTPNNGERVCEASIQYLGQTTNLIGNVFVGLGSTVMEGCTLRADTNQIIIQEGCQIMENCTIIADAPTTLHHYQRQEQFNPYQTLEVSEGVVKIGMNTMIEPNCHIEACCLGTFNRIGHGTTIMKGVTGSAFNHVLPGSVLLADTHMSEGEIWGGAPARKLGKVSKFEYKKPWMASTHHRDQASMTHETRSNFGDEVVLWVEEMDKLDNLMIQFEDGLSPGVKAQMREFVEGREPFGHMIARITQGWSPANRPDDKMYDHKVPSISWNSFRNHNDDSESEYTGTAFNWKAYLTGAERHA</sequence>
<dbReference type="PANTHER" id="PTHR13061:SF26">
    <property type="entry name" value="BACTERIAL TRANSFERASE HEXAPEPTIDE (SIX REPEATS)"/>
    <property type="match status" value="1"/>
</dbReference>
<dbReference type="PANTHER" id="PTHR13061">
    <property type="entry name" value="DYNACTIN SUBUNIT P25"/>
    <property type="match status" value="1"/>
</dbReference>
<dbReference type="AlphaFoldDB" id="A0A7S1Q9T5"/>
<evidence type="ECO:0000313" key="1">
    <source>
        <dbReference type="EMBL" id="CAD9127508.1"/>
    </source>
</evidence>
<gene>
    <name evidence="1" type="ORF">NDES1114_LOCUS20643</name>
</gene>
<organism evidence="1">
    <name type="scientific">Neobodo designis</name>
    <name type="common">Flagellated protozoan</name>
    <name type="synonym">Bodo designis</name>
    <dbReference type="NCBI Taxonomy" id="312471"/>
    <lineage>
        <taxon>Eukaryota</taxon>
        <taxon>Discoba</taxon>
        <taxon>Euglenozoa</taxon>
        <taxon>Kinetoplastea</taxon>
        <taxon>Metakinetoplastina</taxon>
        <taxon>Neobodonida</taxon>
        <taxon>Neobodo</taxon>
    </lineage>
</organism>
<reference evidence="1" key="1">
    <citation type="submission" date="2021-01" db="EMBL/GenBank/DDBJ databases">
        <authorList>
            <person name="Corre E."/>
            <person name="Pelletier E."/>
            <person name="Niang G."/>
            <person name="Scheremetjew M."/>
            <person name="Finn R."/>
            <person name="Kale V."/>
            <person name="Holt S."/>
            <person name="Cochrane G."/>
            <person name="Meng A."/>
            <person name="Brown T."/>
            <person name="Cohen L."/>
        </authorList>
    </citation>
    <scope>NUCLEOTIDE SEQUENCE</scope>
    <source>
        <strain evidence="1">CCAP 1951/1</strain>
    </source>
</reference>
<name>A0A7S1Q9T5_NEODS</name>
<dbReference type="InterPro" id="IPR050484">
    <property type="entry name" value="Transf_Hexapept/Carb_Anhydrase"/>
</dbReference>
<dbReference type="Gene3D" id="2.160.10.10">
    <property type="entry name" value="Hexapeptide repeat proteins"/>
    <property type="match status" value="1"/>
</dbReference>
<dbReference type="InterPro" id="IPR011004">
    <property type="entry name" value="Trimer_LpxA-like_sf"/>
</dbReference>
<accession>A0A7S1Q9T5</accession>
<dbReference type="EMBL" id="HBGF01030939">
    <property type="protein sequence ID" value="CAD9127508.1"/>
    <property type="molecule type" value="Transcribed_RNA"/>
</dbReference>
<dbReference type="SUPFAM" id="SSF51161">
    <property type="entry name" value="Trimeric LpxA-like enzymes"/>
    <property type="match status" value="1"/>
</dbReference>
<proteinExistence type="predicted"/>